<proteinExistence type="predicted"/>
<organism evidence="7 8">
    <name type="scientific">Acanthopleuribacter pedis</name>
    <dbReference type="NCBI Taxonomy" id="442870"/>
    <lineage>
        <taxon>Bacteria</taxon>
        <taxon>Pseudomonadati</taxon>
        <taxon>Acidobacteriota</taxon>
        <taxon>Holophagae</taxon>
        <taxon>Acanthopleuribacterales</taxon>
        <taxon>Acanthopleuribacteraceae</taxon>
        <taxon>Acanthopleuribacter</taxon>
    </lineage>
</organism>
<dbReference type="Pfam" id="PF07291">
    <property type="entry name" value="MauE"/>
    <property type="match status" value="1"/>
</dbReference>
<keyword evidence="3 5" id="KW-1133">Transmembrane helix</keyword>
<feature type="transmembrane region" description="Helical" evidence="5">
    <location>
        <begin position="153"/>
        <end position="171"/>
    </location>
</feature>
<evidence type="ECO:0000313" key="7">
    <source>
        <dbReference type="EMBL" id="MBO1320578.1"/>
    </source>
</evidence>
<dbReference type="GO" id="GO:0030416">
    <property type="term" value="P:methylamine metabolic process"/>
    <property type="evidence" value="ECO:0007669"/>
    <property type="project" value="InterPro"/>
</dbReference>
<accession>A0A8J7U5L4</accession>
<feature type="transmembrane region" description="Helical" evidence="5">
    <location>
        <begin position="87"/>
        <end position="106"/>
    </location>
</feature>
<feature type="domain" description="Methylamine utilisation protein MauE" evidence="6">
    <location>
        <begin position="64"/>
        <end position="171"/>
    </location>
</feature>
<dbReference type="EMBL" id="JAFREP010000018">
    <property type="protein sequence ID" value="MBO1320578.1"/>
    <property type="molecule type" value="Genomic_DNA"/>
</dbReference>
<dbReference type="UniPathway" id="UPA00895"/>
<name>A0A8J7U5L4_9BACT</name>
<comment type="caution">
    <text evidence="7">The sequence shown here is derived from an EMBL/GenBank/DDBJ whole genome shotgun (WGS) entry which is preliminary data.</text>
</comment>
<evidence type="ECO:0000256" key="2">
    <source>
        <dbReference type="ARBA" id="ARBA00022692"/>
    </source>
</evidence>
<evidence type="ECO:0000256" key="3">
    <source>
        <dbReference type="ARBA" id="ARBA00022989"/>
    </source>
</evidence>
<keyword evidence="4 5" id="KW-0472">Membrane</keyword>
<keyword evidence="8" id="KW-1185">Reference proteome</keyword>
<keyword evidence="2 5" id="KW-0812">Transmembrane</keyword>
<evidence type="ECO:0000313" key="8">
    <source>
        <dbReference type="Proteomes" id="UP000664417"/>
    </source>
</evidence>
<evidence type="ECO:0000259" key="6">
    <source>
        <dbReference type="Pfam" id="PF07291"/>
    </source>
</evidence>
<sequence>MFTNLSTHFTGHLKTDGPTSINYLLLKCCRTPKSRPTLLRSFLKSFALNSAQPDQIKIGNTKNHHTSHSNNLKNIHLPQKALFDTSALWLPMLELLAALAVMTGVLRRGGDLIISGLLVIFIVAVSFNVLRGHEFNCGCTSTDTYLAGWNDKYMLILRDIGLMVMSAMAVFHRPGKTTD</sequence>
<comment type="subcellular location">
    <subcellularLocation>
        <location evidence="1">Membrane</location>
        <topology evidence="1">Multi-pass membrane protein</topology>
    </subcellularLocation>
</comment>
<evidence type="ECO:0000256" key="4">
    <source>
        <dbReference type="ARBA" id="ARBA00023136"/>
    </source>
</evidence>
<protein>
    <recommendedName>
        <fullName evidence="6">Methylamine utilisation protein MauE domain-containing protein</fullName>
    </recommendedName>
</protein>
<evidence type="ECO:0000256" key="1">
    <source>
        <dbReference type="ARBA" id="ARBA00004141"/>
    </source>
</evidence>
<gene>
    <name evidence="7" type="ORF">J3U88_19025</name>
</gene>
<evidence type="ECO:0000256" key="5">
    <source>
        <dbReference type="SAM" id="Phobius"/>
    </source>
</evidence>
<dbReference type="InterPro" id="IPR009908">
    <property type="entry name" value="Methylamine_util_MauE"/>
</dbReference>
<feature type="transmembrane region" description="Helical" evidence="5">
    <location>
        <begin position="113"/>
        <end position="133"/>
    </location>
</feature>
<dbReference type="Proteomes" id="UP000664417">
    <property type="component" value="Unassembled WGS sequence"/>
</dbReference>
<dbReference type="AlphaFoldDB" id="A0A8J7U5L4"/>
<reference evidence="7" key="1">
    <citation type="submission" date="2021-03" db="EMBL/GenBank/DDBJ databases">
        <authorList>
            <person name="Wang G."/>
        </authorList>
    </citation>
    <scope>NUCLEOTIDE SEQUENCE</scope>
    <source>
        <strain evidence="7">KCTC 12899</strain>
    </source>
</reference>
<dbReference type="GO" id="GO:0016020">
    <property type="term" value="C:membrane"/>
    <property type="evidence" value="ECO:0007669"/>
    <property type="project" value="UniProtKB-SubCell"/>
</dbReference>